<evidence type="ECO:0000313" key="2">
    <source>
        <dbReference type="EMBL" id="OJJ26997.1"/>
    </source>
</evidence>
<sequence>MTSEYQHPVLPKATHDERARQEFVMSFKGYLQHKIFPSIKTLYEQEIEPELTAQNPNPQPWEIRRFMKNQPRYQWMGALKRLNQEMLWQSVSTSVERQLPELIERSKPKHPSLGSLSLDPKFIMPSHQTQVDIHCMPGGYHTEDQDDDVTAGAIYDHGVYLYGLGWLGSLNDDLGQSLIHHYLKAEYPQFQPQNILDLGCSVGHSTLPYVEAYPEAEVHGVDLSAPLLRYGHGRAEALNRKVHFHQQNAESMTFADGSFDLIVSHILFHEIPVSAIRRVLKECDRLLRPGGMMVHLESPPYSYLTPYQAFLFDWETANNNEPYWSAMKMQDLAALTTEAGFEPDRITQQFIPSWLRTQQLTVNKGALASRGTWFILAATKDKGE</sequence>
<evidence type="ECO:0000313" key="3">
    <source>
        <dbReference type="Proteomes" id="UP000183940"/>
    </source>
</evidence>
<name>A0A1L9QWL6_9CYAN</name>
<dbReference type="Gene3D" id="3.40.50.150">
    <property type="entry name" value="Vaccinia Virus protein VP39"/>
    <property type="match status" value="1"/>
</dbReference>
<dbReference type="Pfam" id="PF13649">
    <property type="entry name" value="Methyltransf_25"/>
    <property type="match status" value="1"/>
</dbReference>
<dbReference type="GO" id="GO:0032259">
    <property type="term" value="P:methylation"/>
    <property type="evidence" value="ECO:0007669"/>
    <property type="project" value="UniProtKB-KW"/>
</dbReference>
<dbReference type="Proteomes" id="UP000183940">
    <property type="component" value="Unassembled WGS sequence"/>
</dbReference>
<keyword evidence="2" id="KW-0489">Methyltransferase</keyword>
<dbReference type="EMBL" id="MLAW01000003">
    <property type="protein sequence ID" value="OJJ26997.1"/>
    <property type="molecule type" value="Genomic_DNA"/>
</dbReference>
<dbReference type="InterPro" id="IPR029063">
    <property type="entry name" value="SAM-dependent_MTases_sf"/>
</dbReference>
<accession>A0A1L9QWL6</accession>
<keyword evidence="2" id="KW-0808">Transferase</keyword>
<keyword evidence="3" id="KW-1185">Reference proteome</keyword>
<reference evidence="2" key="1">
    <citation type="submission" date="2016-10" db="EMBL/GenBank/DDBJ databases">
        <title>CRISPR-Cas defence system in Roseofilum reptotaenium: evidence of a bacteriophage-cyanobacterium arms race in the coral black band disease.</title>
        <authorList>
            <person name="Buerger P."/>
            <person name="Wood-Charlson E.M."/>
            <person name="Weynberg K.D."/>
            <person name="Willis B."/>
            <person name="Van Oppen M.J."/>
        </authorList>
    </citation>
    <scope>NUCLEOTIDE SEQUENCE [LARGE SCALE GENOMIC DNA]</scope>
    <source>
        <strain evidence="2">AO1-A</strain>
    </source>
</reference>
<evidence type="ECO:0000259" key="1">
    <source>
        <dbReference type="Pfam" id="PF13649"/>
    </source>
</evidence>
<proteinExistence type="predicted"/>
<organism evidence="2 3">
    <name type="scientific">Roseofilum reptotaenium AO1-A</name>
    <dbReference type="NCBI Taxonomy" id="1925591"/>
    <lineage>
        <taxon>Bacteria</taxon>
        <taxon>Bacillati</taxon>
        <taxon>Cyanobacteriota</taxon>
        <taxon>Cyanophyceae</taxon>
        <taxon>Desertifilales</taxon>
        <taxon>Desertifilaceae</taxon>
        <taxon>Roseofilum</taxon>
    </lineage>
</organism>
<comment type="caution">
    <text evidence="2">The sequence shown here is derived from an EMBL/GenBank/DDBJ whole genome shotgun (WGS) entry which is preliminary data.</text>
</comment>
<gene>
    <name evidence="2" type="ORF">BI308_02760</name>
</gene>
<protein>
    <submittedName>
        <fullName evidence="2">Methyltransferase type 12</fullName>
    </submittedName>
</protein>
<dbReference type="STRING" id="1925591.BI308_02760"/>
<dbReference type="PANTHER" id="PTHR43591:SF24">
    <property type="entry name" value="2-METHOXY-6-POLYPRENYL-1,4-BENZOQUINOL METHYLASE, MITOCHONDRIAL"/>
    <property type="match status" value="1"/>
</dbReference>
<dbReference type="GO" id="GO:0008168">
    <property type="term" value="F:methyltransferase activity"/>
    <property type="evidence" value="ECO:0007669"/>
    <property type="project" value="UniProtKB-KW"/>
</dbReference>
<dbReference type="SUPFAM" id="SSF53335">
    <property type="entry name" value="S-adenosyl-L-methionine-dependent methyltransferases"/>
    <property type="match status" value="1"/>
</dbReference>
<dbReference type="PANTHER" id="PTHR43591">
    <property type="entry name" value="METHYLTRANSFERASE"/>
    <property type="match status" value="1"/>
</dbReference>
<dbReference type="InterPro" id="IPR041698">
    <property type="entry name" value="Methyltransf_25"/>
</dbReference>
<dbReference type="AlphaFoldDB" id="A0A1L9QWL6"/>
<feature type="domain" description="Methyltransferase" evidence="1">
    <location>
        <begin position="195"/>
        <end position="291"/>
    </location>
</feature>
<dbReference type="CDD" id="cd02440">
    <property type="entry name" value="AdoMet_MTases"/>
    <property type="match status" value="1"/>
</dbReference>